<dbReference type="HOGENOM" id="CLU_2448516_0_0_9"/>
<accession>B7ASP1</accession>
<dbReference type="PANTHER" id="PTHR43734:SF4">
    <property type="entry name" value="AMINE OXIDASE DOMAIN-CONTAINING PROTEIN"/>
    <property type="match status" value="1"/>
</dbReference>
<dbReference type="InterPro" id="IPR036188">
    <property type="entry name" value="FAD/NAD-bd_sf"/>
</dbReference>
<dbReference type="Gene3D" id="3.50.50.60">
    <property type="entry name" value="FAD/NAD(P)-binding domain"/>
    <property type="match status" value="1"/>
</dbReference>
<evidence type="ECO:0000313" key="1">
    <source>
        <dbReference type="EMBL" id="EEC57587.1"/>
    </source>
</evidence>
<dbReference type="PROSITE" id="PS51257">
    <property type="entry name" value="PROKAR_LIPOPROTEIN"/>
    <property type="match status" value="1"/>
</dbReference>
<comment type="caution">
    <text evidence="1">The sequence shown here is derived from an EMBL/GenBank/DDBJ whole genome shotgun (WGS) entry which is preliminary data.</text>
</comment>
<dbReference type="EMBL" id="ABVQ01000036">
    <property type="protein sequence ID" value="EEC57587.1"/>
    <property type="molecule type" value="Genomic_DNA"/>
</dbReference>
<name>B7ASP1_9FIRM</name>
<dbReference type="PRINTS" id="PR00419">
    <property type="entry name" value="ADXRDTASE"/>
</dbReference>
<evidence type="ECO:0000313" key="2">
    <source>
        <dbReference type="Proteomes" id="UP000003136"/>
    </source>
</evidence>
<keyword evidence="2" id="KW-1185">Reference proteome</keyword>
<gene>
    <name evidence="1" type="ORF">BACPEC_02096</name>
</gene>
<dbReference type="AlphaFoldDB" id="B7ASP1"/>
<organism evidence="1 2">
    <name type="scientific">[Bacteroides] pectinophilus ATCC 43243</name>
    <dbReference type="NCBI Taxonomy" id="483218"/>
    <lineage>
        <taxon>Bacteria</taxon>
        <taxon>Bacillati</taxon>
        <taxon>Bacillota</taxon>
        <taxon>Clostridia</taxon>
        <taxon>Eubacteriales</taxon>
    </lineage>
</organism>
<dbReference type="STRING" id="483218.BACPEC_02096"/>
<dbReference type="eggNOG" id="COG1232">
    <property type="taxonomic scope" value="Bacteria"/>
</dbReference>
<dbReference type="PANTHER" id="PTHR43734">
    <property type="entry name" value="PHYTOENE DESATURASE"/>
    <property type="match status" value="1"/>
</dbReference>
<dbReference type="Pfam" id="PF13450">
    <property type="entry name" value="NAD_binding_8"/>
    <property type="match status" value="1"/>
</dbReference>
<dbReference type="SUPFAM" id="SSF51905">
    <property type="entry name" value="FAD/NAD(P)-binding domain"/>
    <property type="match status" value="1"/>
</dbReference>
<proteinExistence type="predicted"/>
<protein>
    <recommendedName>
        <fullName evidence="3">Amine oxidase domain-containing protein</fullName>
    </recommendedName>
</protein>
<evidence type="ECO:0008006" key="3">
    <source>
        <dbReference type="Google" id="ProtNLM"/>
    </source>
</evidence>
<sequence length="89" mass="9968">MEESMKKKAVIIGAGPAGITAGCELLKSSDEYDVVILEQSDSIGGISRTVNHEGNRMDMGGHRFFQRMRELTDGGKRFLRCREVRHLMI</sequence>
<dbReference type="Proteomes" id="UP000003136">
    <property type="component" value="Unassembled WGS sequence"/>
</dbReference>
<reference evidence="1 2" key="2">
    <citation type="submission" date="2008-11" db="EMBL/GenBank/DDBJ databases">
        <authorList>
            <person name="Fulton L."/>
            <person name="Clifton S."/>
            <person name="Fulton B."/>
            <person name="Xu J."/>
            <person name="Minx P."/>
            <person name="Pepin K.H."/>
            <person name="Johnson M."/>
            <person name="Bhonagiri V."/>
            <person name="Nash W.E."/>
            <person name="Mardis E.R."/>
            <person name="Wilson R.K."/>
        </authorList>
    </citation>
    <scope>NUCLEOTIDE SEQUENCE [LARGE SCALE GENOMIC DNA]</scope>
    <source>
        <strain evidence="1 2">ATCC 43243</strain>
    </source>
</reference>
<reference evidence="1 2" key="1">
    <citation type="submission" date="2008-11" db="EMBL/GenBank/DDBJ databases">
        <title>Draft genome sequence of Bacteroides pectinophilus (ATCC 43243).</title>
        <authorList>
            <person name="Sudarsanam P."/>
            <person name="Ley R."/>
            <person name="Guruge J."/>
            <person name="Turnbaugh P.J."/>
            <person name="Mahowald M."/>
            <person name="Liep D."/>
            <person name="Gordon J."/>
        </authorList>
    </citation>
    <scope>NUCLEOTIDE SEQUENCE [LARGE SCALE GENOMIC DNA]</scope>
    <source>
        <strain evidence="1 2">ATCC 43243</strain>
    </source>
</reference>